<dbReference type="FunFam" id="1.25.40.10:FF:000184">
    <property type="entry name" value="Pentatricopeptide repeat-containing protein, chloroplastic"/>
    <property type="match status" value="1"/>
</dbReference>
<dbReference type="Pfam" id="PF12854">
    <property type="entry name" value="PPR_1"/>
    <property type="match status" value="1"/>
</dbReference>
<reference evidence="3" key="1">
    <citation type="journal article" date="2023" name="Plant J.">
        <title>The genome of the king protea, Protea cynaroides.</title>
        <authorList>
            <person name="Chang J."/>
            <person name="Duong T.A."/>
            <person name="Schoeman C."/>
            <person name="Ma X."/>
            <person name="Roodt D."/>
            <person name="Barker N."/>
            <person name="Li Z."/>
            <person name="Van de Peer Y."/>
            <person name="Mizrachi E."/>
        </authorList>
    </citation>
    <scope>NUCLEOTIDE SEQUENCE</scope>
    <source>
        <tissue evidence="3">Young leaves</tissue>
    </source>
</reference>
<dbReference type="GO" id="GO:0003723">
    <property type="term" value="F:RNA binding"/>
    <property type="evidence" value="ECO:0007669"/>
    <property type="project" value="InterPro"/>
</dbReference>
<evidence type="ECO:0008006" key="5">
    <source>
        <dbReference type="Google" id="ProtNLM"/>
    </source>
</evidence>
<dbReference type="InterPro" id="IPR011990">
    <property type="entry name" value="TPR-like_helical_dom_sf"/>
</dbReference>
<evidence type="ECO:0000256" key="1">
    <source>
        <dbReference type="ARBA" id="ARBA00022737"/>
    </source>
</evidence>
<feature type="repeat" description="PPR" evidence="2">
    <location>
        <begin position="204"/>
        <end position="238"/>
    </location>
</feature>
<proteinExistence type="predicted"/>
<dbReference type="PANTHER" id="PTHR47926:SF436">
    <property type="entry name" value="PENTATRICOPEPTIDE REPEAT-CONTAINING PROTEIN ELI1, CHLOROPLASTIC-LIKE ISOFORM X2"/>
    <property type="match status" value="1"/>
</dbReference>
<dbReference type="Pfam" id="PF20431">
    <property type="entry name" value="E_motif"/>
    <property type="match status" value="1"/>
</dbReference>
<dbReference type="GO" id="GO:0009451">
    <property type="term" value="P:RNA modification"/>
    <property type="evidence" value="ECO:0007669"/>
    <property type="project" value="InterPro"/>
</dbReference>
<evidence type="ECO:0000313" key="4">
    <source>
        <dbReference type="Proteomes" id="UP001141806"/>
    </source>
</evidence>
<sequence length="504" mass="55483">MAISSHPALIHIRHCKTLQQLKQVHAQTITSGLMSLLPSLLLTKILYTSTLLTPLPSLQYPLCIFNQIPNPSTFCYNTMIRLYTLLSSPVSAVFLFVKMRRLCVPPDTHTFPFTLKACASINALCLGRTLHSQAIKFGVGSDLFVHNTLIHLYSNSNSMVDAYQLFNESADRDVVSYNILIDGFVKAGEIGRAREIFYSMPARDAVSWGTLLTGYAQMNQCKEAIELFDQMLDLGVKPDNIALVSTLSACAQIGALEQGKAIHNYIDRNRAGLDNFLATALVDMYAKCGCIGIAREIFESSPDKSLFTWNALVVGLAMHGEAELALEYFSRMKEAGIRPDGVSFLGVLVGCSHAGLVNEAWRLFDEMESVYMVRRELKHYGCMSDLLGRAGLIEEALQMIEAMPMEGDLFVWGGLLGGCRLYGNVEIAEIAAKRIMELDPGDGGVYSIMANLYANAKRWADVSRMRRLMNFKRIKKNAGCSLIQVGGMTQEFVAGGEAAFSASG</sequence>
<keyword evidence="1" id="KW-0677">Repeat</keyword>
<dbReference type="EMBL" id="JAMYWD010000012">
    <property type="protein sequence ID" value="KAJ4953377.1"/>
    <property type="molecule type" value="Genomic_DNA"/>
</dbReference>
<comment type="caution">
    <text evidence="3">The sequence shown here is derived from an EMBL/GenBank/DDBJ whole genome shotgun (WGS) entry which is preliminary data.</text>
</comment>
<dbReference type="InterPro" id="IPR046848">
    <property type="entry name" value="E_motif"/>
</dbReference>
<dbReference type="Gene3D" id="1.25.40.10">
    <property type="entry name" value="Tetratricopeptide repeat domain"/>
    <property type="match status" value="3"/>
</dbReference>
<dbReference type="Pfam" id="PF01535">
    <property type="entry name" value="PPR"/>
    <property type="match status" value="5"/>
</dbReference>
<feature type="repeat" description="PPR" evidence="2">
    <location>
        <begin position="305"/>
        <end position="339"/>
    </location>
</feature>
<dbReference type="NCBIfam" id="TIGR00756">
    <property type="entry name" value="PPR"/>
    <property type="match status" value="4"/>
</dbReference>
<dbReference type="OrthoDB" id="185373at2759"/>
<dbReference type="PANTHER" id="PTHR47926">
    <property type="entry name" value="PENTATRICOPEPTIDE REPEAT-CONTAINING PROTEIN"/>
    <property type="match status" value="1"/>
</dbReference>
<dbReference type="Pfam" id="PF13041">
    <property type="entry name" value="PPR_2"/>
    <property type="match status" value="1"/>
</dbReference>
<gene>
    <name evidence="3" type="ORF">NE237_030209</name>
</gene>
<accession>A0A9Q0GSL3</accession>
<dbReference type="FunFam" id="1.25.40.10:FF:000348">
    <property type="entry name" value="Pentatricopeptide repeat-containing protein chloroplastic"/>
    <property type="match status" value="1"/>
</dbReference>
<keyword evidence="4" id="KW-1185">Reference proteome</keyword>
<evidence type="ECO:0000313" key="3">
    <source>
        <dbReference type="EMBL" id="KAJ4953377.1"/>
    </source>
</evidence>
<dbReference type="Proteomes" id="UP001141806">
    <property type="component" value="Unassembled WGS sequence"/>
</dbReference>
<feature type="repeat" description="PPR" evidence="2">
    <location>
        <begin position="173"/>
        <end position="203"/>
    </location>
</feature>
<evidence type="ECO:0000256" key="2">
    <source>
        <dbReference type="PROSITE-ProRule" id="PRU00708"/>
    </source>
</evidence>
<dbReference type="AlphaFoldDB" id="A0A9Q0GSL3"/>
<protein>
    <recommendedName>
        <fullName evidence="5">Pentatricopeptide repeat-containing protein</fullName>
    </recommendedName>
</protein>
<name>A0A9Q0GSL3_9MAGN</name>
<organism evidence="3 4">
    <name type="scientific">Protea cynaroides</name>
    <dbReference type="NCBI Taxonomy" id="273540"/>
    <lineage>
        <taxon>Eukaryota</taxon>
        <taxon>Viridiplantae</taxon>
        <taxon>Streptophyta</taxon>
        <taxon>Embryophyta</taxon>
        <taxon>Tracheophyta</taxon>
        <taxon>Spermatophyta</taxon>
        <taxon>Magnoliopsida</taxon>
        <taxon>Proteales</taxon>
        <taxon>Proteaceae</taxon>
        <taxon>Protea</taxon>
    </lineage>
</organism>
<dbReference type="PROSITE" id="PS51375">
    <property type="entry name" value="PPR"/>
    <property type="match status" value="3"/>
</dbReference>
<dbReference type="InterPro" id="IPR002885">
    <property type="entry name" value="PPR_rpt"/>
</dbReference>
<dbReference type="SUPFAM" id="SSF48452">
    <property type="entry name" value="TPR-like"/>
    <property type="match status" value="1"/>
</dbReference>
<dbReference type="InterPro" id="IPR046960">
    <property type="entry name" value="PPR_At4g14850-like_plant"/>
</dbReference>